<evidence type="ECO:0000256" key="4">
    <source>
        <dbReference type="ARBA" id="ARBA00022679"/>
    </source>
</evidence>
<dbReference type="Gene3D" id="1.10.8.100">
    <property type="entry name" value="Ribosomal RNA adenine dimethylase-like, domain 2"/>
    <property type="match status" value="1"/>
</dbReference>
<reference evidence="10 11" key="1">
    <citation type="submission" date="2018-07" db="EMBL/GenBank/DDBJ databases">
        <title>Freshwater and sediment microbial communities from various areas in North America, analyzing microbe dynamics in response to fracking.</title>
        <authorList>
            <person name="Lamendella R."/>
        </authorList>
    </citation>
    <scope>NUCLEOTIDE SEQUENCE [LARGE SCALE GENOMIC DNA]</scope>
    <source>
        <strain evidence="10 11">160A</strain>
    </source>
</reference>
<evidence type="ECO:0000256" key="2">
    <source>
        <dbReference type="ARBA" id="ARBA00022552"/>
    </source>
</evidence>
<dbReference type="InterPro" id="IPR029063">
    <property type="entry name" value="SAM-dependent_MTases_sf"/>
</dbReference>
<dbReference type="AlphaFoldDB" id="A0A2T0XQH6"/>
<feature type="binding site" evidence="7 8">
    <location>
        <position position="15"/>
    </location>
    <ligand>
        <name>S-adenosyl-L-methionine</name>
        <dbReference type="ChEBI" id="CHEBI:59789"/>
    </ligand>
</feature>
<gene>
    <name evidence="7" type="primary">rsmA</name>
    <name evidence="7" type="synonym">ksgA</name>
    <name evidence="10" type="ORF">DFO77_101184</name>
</gene>
<dbReference type="InterPro" id="IPR011530">
    <property type="entry name" value="rRNA_adenine_dimethylase"/>
</dbReference>
<evidence type="ECO:0000256" key="3">
    <source>
        <dbReference type="ARBA" id="ARBA00022603"/>
    </source>
</evidence>
<dbReference type="HAMAP" id="MF_00607">
    <property type="entry name" value="16SrRNA_methyltr_A"/>
    <property type="match status" value="1"/>
</dbReference>
<evidence type="ECO:0000259" key="9">
    <source>
        <dbReference type="SMART" id="SM00650"/>
    </source>
</evidence>
<dbReference type="PANTHER" id="PTHR11727:SF7">
    <property type="entry name" value="DIMETHYLADENOSINE TRANSFERASE-RELATED"/>
    <property type="match status" value="1"/>
</dbReference>
<dbReference type="STRING" id="1168289.GCA_000259075_00128"/>
<dbReference type="InterPro" id="IPR020596">
    <property type="entry name" value="rRNA_Ade_Mease_Trfase_CS"/>
</dbReference>
<evidence type="ECO:0000256" key="1">
    <source>
        <dbReference type="ARBA" id="ARBA00022490"/>
    </source>
</evidence>
<dbReference type="Pfam" id="PF00398">
    <property type="entry name" value="RrnaAD"/>
    <property type="match status" value="1"/>
</dbReference>
<feature type="binding site" evidence="7 8">
    <location>
        <position position="13"/>
    </location>
    <ligand>
        <name>S-adenosyl-L-methionine</name>
        <dbReference type="ChEBI" id="CHEBI:59789"/>
    </ligand>
</feature>
<dbReference type="EC" id="2.1.1.182" evidence="7"/>
<evidence type="ECO:0000256" key="8">
    <source>
        <dbReference type="PROSITE-ProRule" id="PRU01026"/>
    </source>
</evidence>
<keyword evidence="2 7" id="KW-0698">rRNA processing</keyword>
<dbReference type="SUPFAM" id="SSF53335">
    <property type="entry name" value="S-adenosyl-L-methionine-dependent methyltransferases"/>
    <property type="match status" value="1"/>
</dbReference>
<comment type="subcellular location">
    <subcellularLocation>
        <location evidence="7">Cytoplasm</location>
    </subcellularLocation>
</comment>
<dbReference type="InterPro" id="IPR001737">
    <property type="entry name" value="KsgA/Erm"/>
</dbReference>
<evidence type="ECO:0000313" key="11">
    <source>
        <dbReference type="Proteomes" id="UP000252733"/>
    </source>
</evidence>
<name>A0A2T0XQH6_9BACT</name>
<dbReference type="GO" id="GO:0005829">
    <property type="term" value="C:cytosol"/>
    <property type="evidence" value="ECO:0007669"/>
    <property type="project" value="TreeGrafter"/>
</dbReference>
<accession>A0A2T0XQH6</accession>
<sequence length="258" mass="29596">MRRVKPKKYLGQHFLNDQHIAMQIVESLPVPPHKVLEIGPGMGVLTEHLSKIRDINLWLVELDTESVDYLNVHYPALSSKIISADFLKMNLSEYFSGEFSIIGNFPYNISSQIFFKVLEHRNQVKYITGMVQREVGKRLTSGPGNKDYGILSVLMQAWYHPEYLFTVDEHVFTPPPKVKSAVIRFTRNDVSDIGCDEKLFLRVVKTAFNQRRKTLRNSIKSFGVQATDERTQELLQKRPEQLSVAEFVELTNIVAASL</sequence>
<dbReference type="EMBL" id="QPIZ01000001">
    <property type="protein sequence ID" value="RCW39414.1"/>
    <property type="molecule type" value="Genomic_DNA"/>
</dbReference>
<dbReference type="FunFam" id="1.10.8.100:FF:000001">
    <property type="entry name" value="Ribosomal RNA small subunit methyltransferase A"/>
    <property type="match status" value="1"/>
</dbReference>
<dbReference type="PROSITE" id="PS51689">
    <property type="entry name" value="SAM_RNA_A_N6_MT"/>
    <property type="match status" value="1"/>
</dbReference>
<dbReference type="GO" id="GO:0052908">
    <property type="term" value="F:16S rRNA (adenine(1518)-N(6)/adenine(1519)-N(6))-dimethyltransferase activity"/>
    <property type="evidence" value="ECO:0007669"/>
    <property type="project" value="UniProtKB-EC"/>
</dbReference>
<keyword evidence="11" id="KW-1185">Reference proteome</keyword>
<dbReference type="InterPro" id="IPR023165">
    <property type="entry name" value="rRNA_Ade_diMease-like_C"/>
</dbReference>
<evidence type="ECO:0000256" key="6">
    <source>
        <dbReference type="ARBA" id="ARBA00022884"/>
    </source>
</evidence>
<comment type="similarity">
    <text evidence="7">Belongs to the class I-like SAM-binding methyltransferase superfamily. rRNA adenine N(6)-methyltransferase family. RsmA subfamily.</text>
</comment>
<feature type="domain" description="Ribosomal RNA adenine methylase transferase N-terminal" evidence="9">
    <location>
        <begin position="20"/>
        <end position="189"/>
    </location>
</feature>
<keyword evidence="3 7" id="KW-0489">Methyltransferase</keyword>
<evidence type="ECO:0000256" key="5">
    <source>
        <dbReference type="ARBA" id="ARBA00022691"/>
    </source>
</evidence>
<evidence type="ECO:0000313" key="10">
    <source>
        <dbReference type="EMBL" id="RCW39414.1"/>
    </source>
</evidence>
<feature type="binding site" evidence="7 8">
    <location>
        <position position="85"/>
    </location>
    <ligand>
        <name>S-adenosyl-L-methionine</name>
        <dbReference type="ChEBI" id="CHEBI:59789"/>
    </ligand>
</feature>
<keyword evidence="4 7" id="KW-0808">Transferase</keyword>
<keyword evidence="6 7" id="KW-0694">RNA-binding</keyword>
<dbReference type="PROSITE" id="PS01131">
    <property type="entry name" value="RRNA_A_DIMETH"/>
    <property type="match status" value="1"/>
</dbReference>
<feature type="binding site" evidence="7 8">
    <location>
        <position position="39"/>
    </location>
    <ligand>
        <name>S-adenosyl-L-methionine</name>
        <dbReference type="ChEBI" id="CHEBI:59789"/>
    </ligand>
</feature>
<dbReference type="PANTHER" id="PTHR11727">
    <property type="entry name" value="DIMETHYLADENOSINE TRANSFERASE"/>
    <property type="match status" value="1"/>
</dbReference>
<dbReference type="SMART" id="SM00650">
    <property type="entry name" value="rADc"/>
    <property type="match status" value="1"/>
</dbReference>
<protein>
    <recommendedName>
        <fullName evidence="7">Ribosomal RNA small subunit methyltransferase A</fullName>
        <ecNumber evidence="7">2.1.1.182</ecNumber>
    </recommendedName>
    <alternativeName>
        <fullName evidence="7">16S rRNA (adenine(1518)-N(6)/adenine(1519)-N(6))-dimethyltransferase</fullName>
    </alternativeName>
    <alternativeName>
        <fullName evidence="7">16S rRNA dimethyladenosine transferase</fullName>
    </alternativeName>
    <alternativeName>
        <fullName evidence="7">16S rRNA dimethylase</fullName>
    </alternativeName>
    <alternativeName>
        <fullName evidence="7">S-adenosylmethionine-6-N', N'-adenosyl(rRNA) dimethyltransferase</fullName>
    </alternativeName>
</protein>
<dbReference type="GO" id="GO:0003723">
    <property type="term" value="F:RNA binding"/>
    <property type="evidence" value="ECO:0007669"/>
    <property type="project" value="UniProtKB-UniRule"/>
</dbReference>
<feature type="binding site" evidence="7 8">
    <location>
        <position position="61"/>
    </location>
    <ligand>
        <name>S-adenosyl-L-methionine</name>
        <dbReference type="ChEBI" id="CHEBI:59789"/>
    </ligand>
</feature>
<dbReference type="NCBIfam" id="TIGR00755">
    <property type="entry name" value="ksgA"/>
    <property type="match status" value="1"/>
</dbReference>
<comment type="catalytic activity">
    <reaction evidence="7">
        <text>adenosine(1518)/adenosine(1519) in 16S rRNA + 4 S-adenosyl-L-methionine = N(6)-dimethyladenosine(1518)/N(6)-dimethyladenosine(1519) in 16S rRNA + 4 S-adenosyl-L-homocysteine + 4 H(+)</text>
        <dbReference type="Rhea" id="RHEA:19609"/>
        <dbReference type="Rhea" id="RHEA-COMP:10232"/>
        <dbReference type="Rhea" id="RHEA-COMP:10233"/>
        <dbReference type="ChEBI" id="CHEBI:15378"/>
        <dbReference type="ChEBI" id="CHEBI:57856"/>
        <dbReference type="ChEBI" id="CHEBI:59789"/>
        <dbReference type="ChEBI" id="CHEBI:74411"/>
        <dbReference type="ChEBI" id="CHEBI:74493"/>
        <dbReference type="EC" id="2.1.1.182"/>
    </reaction>
</comment>
<dbReference type="Gene3D" id="3.40.50.150">
    <property type="entry name" value="Vaccinia Virus protein VP39"/>
    <property type="match status" value="1"/>
</dbReference>
<keyword evidence="5 7" id="KW-0949">S-adenosyl-L-methionine</keyword>
<comment type="caution">
    <text evidence="10">The sequence shown here is derived from an EMBL/GenBank/DDBJ whole genome shotgun (WGS) entry which is preliminary data.</text>
</comment>
<evidence type="ECO:0000256" key="7">
    <source>
        <dbReference type="HAMAP-Rule" id="MF_00607"/>
    </source>
</evidence>
<organism evidence="10 11">
    <name type="scientific">Marinilabilia salmonicolor</name>
    <dbReference type="NCBI Taxonomy" id="989"/>
    <lineage>
        <taxon>Bacteria</taxon>
        <taxon>Pseudomonadati</taxon>
        <taxon>Bacteroidota</taxon>
        <taxon>Bacteroidia</taxon>
        <taxon>Marinilabiliales</taxon>
        <taxon>Marinilabiliaceae</taxon>
        <taxon>Marinilabilia</taxon>
    </lineage>
</organism>
<feature type="binding site" evidence="7 8">
    <location>
        <position position="104"/>
    </location>
    <ligand>
        <name>S-adenosyl-L-methionine</name>
        <dbReference type="ChEBI" id="CHEBI:59789"/>
    </ligand>
</feature>
<dbReference type="Proteomes" id="UP000252733">
    <property type="component" value="Unassembled WGS sequence"/>
</dbReference>
<dbReference type="RefSeq" id="WP_106151933.1">
    <property type="nucleotide sequence ID" value="NZ_PVTS01000003.1"/>
</dbReference>
<dbReference type="InterPro" id="IPR020598">
    <property type="entry name" value="rRNA_Ade_methylase_Trfase_N"/>
</dbReference>
<keyword evidence="1 7" id="KW-0963">Cytoplasm</keyword>
<proteinExistence type="inferred from homology"/>
<dbReference type="OrthoDB" id="9814755at2"/>
<comment type="function">
    <text evidence="7">Specifically dimethylates two adjacent adenosines (A1518 and A1519) in the loop of a conserved hairpin near the 3'-end of 16S rRNA in the 30S particle. May play a critical role in biogenesis of 30S subunits.</text>
</comment>